<dbReference type="CDD" id="cd01948">
    <property type="entry name" value="EAL"/>
    <property type="match status" value="1"/>
</dbReference>
<dbReference type="Proteomes" id="UP000243640">
    <property type="component" value="Unassembled WGS sequence"/>
</dbReference>
<dbReference type="OrthoDB" id="675397at2"/>
<evidence type="ECO:0000313" key="3">
    <source>
        <dbReference type="EMBL" id="OYD25759.1"/>
    </source>
</evidence>
<gene>
    <name evidence="3" type="ORF">B6S09_02650</name>
    <name evidence="4" type="ORF">LY04_01230</name>
</gene>
<dbReference type="InterPro" id="IPR001633">
    <property type="entry name" value="EAL_dom"/>
</dbReference>
<sequence length="510" mass="57866">MNGGVSVVAAFRSLKVALVLMLLPFLFLALSVPILVTPLTKYLLQQKMQEIDSYLERRASALDRTIMAQLAGLKFDCSEQDMQLLRAPQYYSRYIRLIGIKNALNISCSSVGLAVDNKYIQSPASDGFTLLNTPLYAGTESELLVHYQQQGNVVFWVLDSSWSRELLETPCSDCFYLSFDYTGTRLDTLQRGNPAIPNEDASLLIQQDFIHQSQPLVASVQQLWGGQALRNHAHGLLWWWGCVISLALGTVLAAGYLYFRRYRNTLRGLIEQGIKDGGFIPYYQPVVDSRSQRIVGYEVLVRWQKGSELIPPDQFIPVAESEGLIVEITMQLLRRVLDDLERLDTAHWVSINLVAEHVETDCLVRWLQARNWPWPDRIKFELTERTPIKSLHHADRHISSLIKRGYQFKIDDFGTGYGGFVYLQQLSIEGIKIDKMFIDTIGTNDVKSSVLDSIISSAHQTNMTVIAEGVETPAQITYLAQRQVFLIQGYVFYRPMPISGILMLRERGAF</sequence>
<dbReference type="AlphaFoldDB" id="A0A235CMU4"/>
<keyword evidence="6" id="KW-1185">Reference proteome</keyword>
<keyword evidence="1" id="KW-1133">Transmembrane helix</keyword>
<feature type="domain" description="EAL" evidence="2">
    <location>
        <begin position="263"/>
        <end position="509"/>
    </location>
</feature>
<dbReference type="Gene3D" id="3.20.20.450">
    <property type="entry name" value="EAL domain"/>
    <property type="match status" value="1"/>
</dbReference>
<dbReference type="PROSITE" id="PS50883">
    <property type="entry name" value="EAL"/>
    <property type="match status" value="1"/>
</dbReference>
<name>A0A235CMU4_9GAMM</name>
<evidence type="ECO:0000313" key="4">
    <source>
        <dbReference type="EMBL" id="TDW60234.1"/>
    </source>
</evidence>
<dbReference type="EMBL" id="NQJF01000002">
    <property type="protein sequence ID" value="OYD25759.1"/>
    <property type="molecule type" value="Genomic_DNA"/>
</dbReference>
<keyword evidence="1" id="KW-0812">Transmembrane</keyword>
<organism evidence="3 5">
    <name type="scientific">Oceanimonas baumannii</name>
    <dbReference type="NCBI Taxonomy" id="129578"/>
    <lineage>
        <taxon>Bacteria</taxon>
        <taxon>Pseudomonadati</taxon>
        <taxon>Pseudomonadota</taxon>
        <taxon>Gammaproteobacteria</taxon>
        <taxon>Aeromonadales</taxon>
        <taxon>Aeromonadaceae</taxon>
        <taxon>Oceanimonas</taxon>
    </lineage>
</organism>
<dbReference type="SMART" id="SM00052">
    <property type="entry name" value="EAL"/>
    <property type="match status" value="1"/>
</dbReference>
<comment type="caution">
    <text evidence="3">The sequence shown here is derived from an EMBL/GenBank/DDBJ whole genome shotgun (WGS) entry which is preliminary data.</text>
</comment>
<dbReference type="Pfam" id="PF20982">
    <property type="entry name" value="CSS_CxxC"/>
    <property type="match status" value="1"/>
</dbReference>
<protein>
    <submittedName>
        <fullName evidence="4">Sensor c-di-GMP phosphodiesterase-like protein</fullName>
    </submittedName>
</protein>
<reference evidence="4 6" key="2">
    <citation type="submission" date="2019-03" db="EMBL/GenBank/DDBJ databases">
        <title>Genomic Encyclopedia of Archaeal and Bacterial Type Strains, Phase II (KMG-II): from individual species to whole genera.</title>
        <authorList>
            <person name="Goeker M."/>
        </authorList>
    </citation>
    <scope>NUCLEOTIDE SEQUENCE [LARGE SCALE GENOMIC DNA]</scope>
    <source>
        <strain evidence="4 6">DSM 15594</strain>
    </source>
</reference>
<dbReference type="InterPro" id="IPR050706">
    <property type="entry name" value="Cyclic-di-GMP_PDE-like"/>
</dbReference>
<evidence type="ECO:0000256" key="1">
    <source>
        <dbReference type="SAM" id="Phobius"/>
    </source>
</evidence>
<dbReference type="RefSeq" id="WP_094276948.1">
    <property type="nucleotide sequence ID" value="NZ_NQJF01000002.1"/>
</dbReference>
<keyword evidence="1" id="KW-0472">Membrane</keyword>
<dbReference type="Pfam" id="PF00563">
    <property type="entry name" value="EAL"/>
    <property type="match status" value="1"/>
</dbReference>
<reference evidence="3 5" key="1">
    <citation type="submission" date="2017-08" db="EMBL/GenBank/DDBJ databases">
        <title>Draft Genome Sequence of the Marine Bacterium Oceanimonas baumannii ATCC 700832.</title>
        <authorList>
            <person name="Mcclelland W.D."/>
            <person name="Brennan M.A."/>
            <person name="Trachtenberg A.M."/>
            <person name="Maclea K.S."/>
        </authorList>
    </citation>
    <scope>NUCLEOTIDE SEQUENCE [LARGE SCALE GENOMIC DNA]</scope>
    <source>
        <strain evidence="3 5">ATCC 700832</strain>
    </source>
</reference>
<dbReference type="InterPro" id="IPR048614">
    <property type="entry name" value="CSS_CxxC"/>
</dbReference>
<dbReference type="GO" id="GO:0071111">
    <property type="term" value="F:cyclic-guanylate-specific phosphodiesterase activity"/>
    <property type="evidence" value="ECO:0007669"/>
    <property type="project" value="InterPro"/>
</dbReference>
<dbReference type="PANTHER" id="PTHR33121">
    <property type="entry name" value="CYCLIC DI-GMP PHOSPHODIESTERASE PDEF"/>
    <property type="match status" value="1"/>
</dbReference>
<dbReference type="InterPro" id="IPR035919">
    <property type="entry name" value="EAL_sf"/>
</dbReference>
<accession>A0A235CMU4</accession>
<dbReference type="EMBL" id="SODO01000003">
    <property type="protein sequence ID" value="TDW60234.1"/>
    <property type="molecule type" value="Genomic_DNA"/>
</dbReference>
<dbReference type="SUPFAM" id="SSF141868">
    <property type="entry name" value="EAL domain-like"/>
    <property type="match status" value="1"/>
</dbReference>
<evidence type="ECO:0000259" key="2">
    <source>
        <dbReference type="PROSITE" id="PS50883"/>
    </source>
</evidence>
<proteinExistence type="predicted"/>
<dbReference type="Proteomes" id="UP000295058">
    <property type="component" value="Unassembled WGS sequence"/>
</dbReference>
<feature type="transmembrane region" description="Helical" evidence="1">
    <location>
        <begin position="237"/>
        <end position="259"/>
    </location>
</feature>
<evidence type="ECO:0000313" key="5">
    <source>
        <dbReference type="Proteomes" id="UP000243640"/>
    </source>
</evidence>
<evidence type="ECO:0000313" key="6">
    <source>
        <dbReference type="Proteomes" id="UP000295058"/>
    </source>
</evidence>
<dbReference type="PANTHER" id="PTHR33121:SF56">
    <property type="entry name" value="SIGNALLING PROTEIN WITH EAL AND C2 DOMAINS"/>
    <property type="match status" value="1"/>
</dbReference>